<dbReference type="InterPro" id="IPR027396">
    <property type="entry name" value="DsrEFH-like"/>
</dbReference>
<dbReference type="InterPro" id="IPR003787">
    <property type="entry name" value="Sulphur_relay_DsrE/F-like"/>
</dbReference>
<dbReference type="EMBL" id="HBEJ01001799">
    <property type="protein sequence ID" value="CAD8360661.1"/>
    <property type="molecule type" value="Transcribed_RNA"/>
</dbReference>
<accession>A0A7S0AE53</accession>
<proteinExistence type="predicted"/>
<reference evidence="2" key="1">
    <citation type="submission" date="2021-01" db="EMBL/GenBank/DDBJ databases">
        <authorList>
            <person name="Corre E."/>
            <person name="Pelletier E."/>
            <person name="Niang G."/>
            <person name="Scheremetjew M."/>
            <person name="Finn R."/>
            <person name="Kale V."/>
            <person name="Holt S."/>
            <person name="Cochrane G."/>
            <person name="Meng A."/>
            <person name="Brown T."/>
            <person name="Cohen L."/>
        </authorList>
    </citation>
    <scope>NUCLEOTIDE SEQUENCE</scope>
    <source>
        <strain evidence="2">CCMP3303</strain>
    </source>
</reference>
<keyword evidence="1" id="KW-0732">Signal</keyword>
<evidence type="ECO:0008006" key="3">
    <source>
        <dbReference type="Google" id="ProtNLM"/>
    </source>
</evidence>
<protein>
    <recommendedName>
        <fullName evidence="3">DsrE/DsrF-like family protein</fullName>
    </recommendedName>
</protein>
<name>A0A7S0AE53_9STRA</name>
<dbReference type="AlphaFoldDB" id="A0A7S0AE53"/>
<organism evidence="2">
    <name type="scientific">Minutocellus polymorphus</name>
    <dbReference type="NCBI Taxonomy" id="265543"/>
    <lineage>
        <taxon>Eukaryota</taxon>
        <taxon>Sar</taxon>
        <taxon>Stramenopiles</taxon>
        <taxon>Ochrophyta</taxon>
        <taxon>Bacillariophyta</taxon>
        <taxon>Mediophyceae</taxon>
        <taxon>Cymatosirophycidae</taxon>
        <taxon>Cymatosirales</taxon>
        <taxon>Cymatosiraceae</taxon>
        <taxon>Minutocellus</taxon>
    </lineage>
</organism>
<gene>
    <name evidence="2" type="ORF">MPOL1434_LOCUS1050</name>
</gene>
<evidence type="ECO:0000256" key="1">
    <source>
        <dbReference type="SAM" id="SignalP"/>
    </source>
</evidence>
<sequence length="211" mass="22784">MNIFSHSAALYYVFLLAMIGAQNPATIFADAQSTGGDPSEGSKCPSSLKLNQEFGTDTKKNTRCLANTSGVKLLVHIQRHCVIGGGADKENSECTESHALNVVVNAMKDYEETGMKRGKDYHIAVVLNSNGAIFGLDPDVDDANENANENHSATTVRDLLDEGVSIYLCQNTARFKNIMMHQLIDGIQFVTAGVTAIGDLQMEGYSLYTAL</sequence>
<dbReference type="SUPFAM" id="SSF75169">
    <property type="entry name" value="DsrEFH-like"/>
    <property type="match status" value="1"/>
</dbReference>
<dbReference type="Gene3D" id="3.40.1260.10">
    <property type="entry name" value="DsrEFH-like"/>
    <property type="match status" value="1"/>
</dbReference>
<feature type="chain" id="PRO_5031229081" description="DsrE/DsrF-like family protein" evidence="1">
    <location>
        <begin position="22"/>
        <end position="211"/>
    </location>
</feature>
<dbReference type="Pfam" id="PF02635">
    <property type="entry name" value="DsrE"/>
    <property type="match status" value="1"/>
</dbReference>
<feature type="signal peptide" evidence="1">
    <location>
        <begin position="1"/>
        <end position="21"/>
    </location>
</feature>
<dbReference type="PANTHER" id="PTHR37691">
    <property type="entry name" value="BLR3518 PROTEIN"/>
    <property type="match status" value="1"/>
</dbReference>
<evidence type="ECO:0000313" key="2">
    <source>
        <dbReference type="EMBL" id="CAD8360661.1"/>
    </source>
</evidence>
<dbReference type="PANTHER" id="PTHR37691:SF1">
    <property type="entry name" value="BLR3518 PROTEIN"/>
    <property type="match status" value="1"/>
</dbReference>